<comment type="similarity">
    <text evidence="1 2">Belongs to the cytochrome P450 family.</text>
</comment>
<evidence type="ECO:0000313" key="4">
    <source>
        <dbReference type="Proteomes" id="UP001500886"/>
    </source>
</evidence>
<comment type="caution">
    <text evidence="3">The sequence shown here is derived from an EMBL/GenBank/DDBJ whole genome shotgun (WGS) entry which is preliminary data.</text>
</comment>
<sequence length="398" mass="44002">MQTIVDLAEYGSRFTVDPYPIYAELREKGPVHRIRSLEGEELWLVVGYEEGREALTDPRLSKRPLPVLLGMVEGAGAFSNMLQSDPPQHTRLRKLVTREFTARRIESMRAGIERVTHELLDAMLAAPDHRADLVQALAFPLPITVIFQLLGVPTQDAATLHAWSTDLMTPQSPQAEAEAAQNLGTYLVKLAEDKRVTPGDDLLSGLVRVVDGEEDMLSQDELLGMCFLLLIAGHETTINLISNGARALLQNRDQFEALRKDPSLIPGAVEEVLRYDGSVETSTDRFTTETVEIGGVTIPPHQKVLIALNAANRAPERFADPDRFDIRRDARGHLAFGHGIHHCLGAPLGRLEAQIAFRALVERVPTLELDADPAELPWVSGLLIRGVRTLPVRWTPTA</sequence>
<reference evidence="4" key="1">
    <citation type="journal article" date="2019" name="Int. J. Syst. Evol. Microbiol.">
        <title>The Global Catalogue of Microorganisms (GCM) 10K type strain sequencing project: providing services to taxonomists for standard genome sequencing and annotation.</title>
        <authorList>
            <consortium name="The Broad Institute Genomics Platform"/>
            <consortium name="The Broad Institute Genome Sequencing Center for Infectious Disease"/>
            <person name="Wu L."/>
            <person name="Ma J."/>
        </authorList>
    </citation>
    <scope>NUCLEOTIDE SEQUENCE [LARGE SCALE GENOMIC DNA]</scope>
    <source>
        <strain evidence="4">JCM 4542</strain>
    </source>
</reference>
<evidence type="ECO:0000256" key="1">
    <source>
        <dbReference type="ARBA" id="ARBA00010617"/>
    </source>
</evidence>
<organism evidence="3 4">
    <name type="scientific">Streptomyces luteosporeus</name>
    <dbReference type="NCBI Taxonomy" id="173856"/>
    <lineage>
        <taxon>Bacteria</taxon>
        <taxon>Bacillati</taxon>
        <taxon>Actinomycetota</taxon>
        <taxon>Actinomycetes</taxon>
        <taxon>Kitasatosporales</taxon>
        <taxon>Streptomycetaceae</taxon>
        <taxon>Streptomyces</taxon>
    </lineage>
</organism>
<dbReference type="InterPro" id="IPR002397">
    <property type="entry name" value="Cyt_P450_B"/>
</dbReference>
<dbReference type="Gene3D" id="1.10.630.10">
    <property type="entry name" value="Cytochrome P450"/>
    <property type="match status" value="1"/>
</dbReference>
<protein>
    <submittedName>
        <fullName evidence="3">Cytochrome P450</fullName>
    </submittedName>
</protein>
<proteinExistence type="inferred from homology"/>
<dbReference type="CDD" id="cd11029">
    <property type="entry name" value="CYP107-like"/>
    <property type="match status" value="1"/>
</dbReference>
<keyword evidence="4" id="KW-1185">Reference proteome</keyword>
<evidence type="ECO:0000313" key="3">
    <source>
        <dbReference type="EMBL" id="GAA2711272.1"/>
    </source>
</evidence>
<keyword evidence="2" id="KW-0408">Iron</keyword>
<accession>A0ABP6G1B7</accession>
<keyword evidence="2" id="KW-0503">Monooxygenase</keyword>
<dbReference type="Proteomes" id="UP001500886">
    <property type="component" value="Unassembled WGS sequence"/>
</dbReference>
<dbReference type="SUPFAM" id="SSF48264">
    <property type="entry name" value="Cytochrome P450"/>
    <property type="match status" value="1"/>
</dbReference>
<dbReference type="InterPro" id="IPR036396">
    <property type="entry name" value="Cyt_P450_sf"/>
</dbReference>
<dbReference type="PANTHER" id="PTHR46696:SF1">
    <property type="entry name" value="CYTOCHROME P450 YJIB-RELATED"/>
    <property type="match status" value="1"/>
</dbReference>
<dbReference type="EMBL" id="BAAASL010000004">
    <property type="protein sequence ID" value="GAA2711272.1"/>
    <property type="molecule type" value="Genomic_DNA"/>
</dbReference>
<keyword evidence="2" id="KW-0479">Metal-binding</keyword>
<dbReference type="PROSITE" id="PS00086">
    <property type="entry name" value="CYTOCHROME_P450"/>
    <property type="match status" value="1"/>
</dbReference>
<dbReference type="RefSeq" id="WP_344433773.1">
    <property type="nucleotide sequence ID" value="NZ_BAAASL010000004.1"/>
</dbReference>
<keyword evidence="2" id="KW-0349">Heme</keyword>
<keyword evidence="2" id="KW-0560">Oxidoreductase</keyword>
<gene>
    <name evidence="3" type="ORF">GCM10010315_12730</name>
</gene>
<dbReference type="PANTHER" id="PTHR46696">
    <property type="entry name" value="P450, PUTATIVE (EUROFUNG)-RELATED"/>
    <property type="match status" value="1"/>
</dbReference>
<dbReference type="InterPro" id="IPR017972">
    <property type="entry name" value="Cyt_P450_CS"/>
</dbReference>
<dbReference type="PRINTS" id="PR00359">
    <property type="entry name" value="BP450"/>
</dbReference>
<dbReference type="Pfam" id="PF00067">
    <property type="entry name" value="p450"/>
    <property type="match status" value="1"/>
</dbReference>
<name>A0ABP6G1B7_9ACTN</name>
<dbReference type="InterPro" id="IPR001128">
    <property type="entry name" value="Cyt_P450"/>
</dbReference>
<evidence type="ECO:0000256" key="2">
    <source>
        <dbReference type="RuleBase" id="RU000461"/>
    </source>
</evidence>